<keyword evidence="4 8" id="KW-0812">Transmembrane</keyword>
<reference evidence="10 11" key="1">
    <citation type="submission" date="2018-12" db="EMBL/GenBank/DDBJ databases">
        <title>Flammeovirga pectinis sp. nov., isolated from the gut of the Korean scallop, Patinopecten yessoensis.</title>
        <authorList>
            <person name="Bae J.-W."/>
            <person name="Jeong Y.-S."/>
            <person name="Kang W."/>
        </authorList>
    </citation>
    <scope>NUCLEOTIDE SEQUENCE [LARGE SCALE GENOMIC DNA]</scope>
    <source>
        <strain evidence="10 11">L12M1</strain>
    </source>
</reference>
<keyword evidence="5 9" id="KW-1133">Transmembrane helix</keyword>
<dbReference type="Proteomes" id="UP000267268">
    <property type="component" value="Chromosome 1"/>
</dbReference>
<keyword evidence="6 9" id="KW-0472">Membrane</keyword>
<feature type="transmembrane region" description="Helical" evidence="9">
    <location>
        <begin position="83"/>
        <end position="103"/>
    </location>
</feature>
<evidence type="ECO:0000256" key="2">
    <source>
        <dbReference type="ARBA" id="ARBA00022448"/>
    </source>
</evidence>
<proteinExistence type="inferred from homology"/>
<comment type="subcellular location">
    <subcellularLocation>
        <location evidence="1 8">Cell membrane</location>
        <topology evidence="1 8">Multi-pass membrane protein</topology>
    </subcellularLocation>
</comment>
<name>A0A3S9P892_9BACT</name>
<dbReference type="Pfam" id="PF00893">
    <property type="entry name" value="Multi_Drug_Res"/>
    <property type="match status" value="1"/>
</dbReference>
<dbReference type="SUPFAM" id="SSF103481">
    <property type="entry name" value="Multidrug resistance efflux transporter EmrE"/>
    <property type="match status" value="1"/>
</dbReference>
<dbReference type="GO" id="GO:1990961">
    <property type="term" value="P:xenobiotic detoxification by transmembrane export across the plasma membrane"/>
    <property type="evidence" value="ECO:0007669"/>
    <property type="project" value="UniProtKB-ARBA"/>
</dbReference>
<feature type="transmembrane region" description="Helical" evidence="9">
    <location>
        <begin position="29"/>
        <end position="50"/>
    </location>
</feature>
<protein>
    <submittedName>
        <fullName evidence="10">Multidrug efflux SMR transporter</fullName>
    </submittedName>
</protein>
<dbReference type="RefSeq" id="WP_126617997.1">
    <property type="nucleotide sequence ID" value="NZ_CP034562.1"/>
</dbReference>
<comment type="similarity">
    <text evidence="7 8">Belongs to the drug/metabolite transporter (DMT) superfamily. Small multidrug resistance (SMR) (TC 2.A.7.1) family.</text>
</comment>
<dbReference type="InterPro" id="IPR000390">
    <property type="entry name" value="Small_drug/metabolite_transptr"/>
</dbReference>
<dbReference type="GO" id="GO:0022857">
    <property type="term" value="F:transmembrane transporter activity"/>
    <property type="evidence" value="ECO:0007669"/>
    <property type="project" value="InterPro"/>
</dbReference>
<evidence type="ECO:0000256" key="6">
    <source>
        <dbReference type="ARBA" id="ARBA00023136"/>
    </source>
</evidence>
<evidence type="ECO:0000256" key="7">
    <source>
        <dbReference type="ARBA" id="ARBA00038032"/>
    </source>
</evidence>
<dbReference type="KEGG" id="fll:EI427_19805"/>
<dbReference type="GO" id="GO:0005886">
    <property type="term" value="C:plasma membrane"/>
    <property type="evidence" value="ECO:0007669"/>
    <property type="project" value="UniProtKB-SubCell"/>
</dbReference>
<evidence type="ECO:0000256" key="4">
    <source>
        <dbReference type="ARBA" id="ARBA00022692"/>
    </source>
</evidence>
<gene>
    <name evidence="10" type="ORF">EI427_19805</name>
</gene>
<feature type="transmembrane region" description="Helical" evidence="9">
    <location>
        <begin position="57"/>
        <end position="77"/>
    </location>
</feature>
<keyword evidence="2" id="KW-0813">Transport</keyword>
<dbReference type="FunFam" id="1.10.3730.20:FF:000001">
    <property type="entry name" value="Quaternary ammonium compound resistance transporter SugE"/>
    <property type="match status" value="1"/>
</dbReference>
<keyword evidence="11" id="KW-1185">Reference proteome</keyword>
<dbReference type="PANTHER" id="PTHR30561">
    <property type="entry name" value="SMR FAMILY PROTON-DEPENDENT DRUG EFFLUX TRANSPORTER SUGE"/>
    <property type="match status" value="1"/>
</dbReference>
<evidence type="ECO:0000256" key="8">
    <source>
        <dbReference type="RuleBase" id="RU003942"/>
    </source>
</evidence>
<evidence type="ECO:0000313" key="10">
    <source>
        <dbReference type="EMBL" id="AZQ64373.1"/>
    </source>
</evidence>
<dbReference type="AlphaFoldDB" id="A0A3S9P892"/>
<evidence type="ECO:0000256" key="1">
    <source>
        <dbReference type="ARBA" id="ARBA00004651"/>
    </source>
</evidence>
<dbReference type="InterPro" id="IPR037185">
    <property type="entry name" value="EmrE-like"/>
</dbReference>
<dbReference type="OrthoDB" id="21828at2"/>
<evidence type="ECO:0000256" key="3">
    <source>
        <dbReference type="ARBA" id="ARBA00022475"/>
    </source>
</evidence>
<organism evidence="10 11">
    <name type="scientific">Flammeovirga pectinis</name>
    <dbReference type="NCBI Taxonomy" id="2494373"/>
    <lineage>
        <taxon>Bacteria</taxon>
        <taxon>Pseudomonadati</taxon>
        <taxon>Bacteroidota</taxon>
        <taxon>Cytophagia</taxon>
        <taxon>Cytophagales</taxon>
        <taxon>Flammeovirgaceae</taxon>
        <taxon>Flammeovirga</taxon>
    </lineage>
</organism>
<evidence type="ECO:0000313" key="11">
    <source>
        <dbReference type="Proteomes" id="UP000267268"/>
    </source>
</evidence>
<dbReference type="EMBL" id="CP034562">
    <property type="protein sequence ID" value="AZQ64373.1"/>
    <property type="molecule type" value="Genomic_DNA"/>
</dbReference>
<dbReference type="Gene3D" id="1.10.3730.20">
    <property type="match status" value="1"/>
</dbReference>
<accession>A0A3S9P892</accession>
<dbReference type="InterPro" id="IPR045324">
    <property type="entry name" value="Small_multidrug_res"/>
</dbReference>
<sequence length="108" mass="11551">MHWIYLLLAITSEIIATTALKNADGFTKLVPSIVTLVGYTISFFLLSLALKSIPMGIAYAIWSGIGIVAISIIGYVIHQQTLSTPVLIGIGFIIIGVIIINLFSSTSL</sequence>
<keyword evidence="3" id="KW-1003">Cell membrane</keyword>
<dbReference type="PANTHER" id="PTHR30561:SF1">
    <property type="entry name" value="MULTIDRUG TRANSPORTER EMRE"/>
    <property type="match status" value="1"/>
</dbReference>
<evidence type="ECO:0000256" key="9">
    <source>
        <dbReference type="SAM" id="Phobius"/>
    </source>
</evidence>
<evidence type="ECO:0000256" key="5">
    <source>
        <dbReference type="ARBA" id="ARBA00022989"/>
    </source>
</evidence>